<feature type="region of interest" description="Disordered" evidence="1">
    <location>
        <begin position="1"/>
        <end position="22"/>
    </location>
</feature>
<dbReference type="OrthoDB" id="2142040at2759"/>
<evidence type="ECO:0000313" key="3">
    <source>
        <dbReference type="Proteomes" id="UP000271241"/>
    </source>
</evidence>
<protein>
    <submittedName>
        <fullName evidence="2">Uncharacterized protein</fullName>
    </submittedName>
</protein>
<proteinExistence type="predicted"/>
<dbReference type="Pfam" id="PF11901">
    <property type="entry name" value="DM9"/>
    <property type="match status" value="1"/>
</dbReference>
<evidence type="ECO:0000256" key="1">
    <source>
        <dbReference type="SAM" id="MobiDB-lite"/>
    </source>
</evidence>
<evidence type="ECO:0000313" key="2">
    <source>
        <dbReference type="EMBL" id="RKP10776.1"/>
    </source>
</evidence>
<dbReference type="PANTHER" id="PTHR31649">
    <property type="entry name" value="AGAP009604-PA"/>
    <property type="match status" value="1"/>
</dbReference>
<feature type="compositionally biased region" description="Polar residues" evidence="1">
    <location>
        <begin position="104"/>
        <end position="125"/>
    </location>
</feature>
<dbReference type="Proteomes" id="UP000271241">
    <property type="component" value="Unassembled WGS sequence"/>
</dbReference>
<sequence length="323" mass="36478">MDDAKQSAADNGEQSSHEKQSRIILELVDETRSFELLQDMLSEDQVLQTLATSTASSLANGQTTTRDFALGHAAEAATPIRIRVAATLTYNATETRLDIVLSEASQASQASPTPQESDNASTLTKPIQAAEDPSHKPIYIGRTYHYGLQPGLVEKDAGGLVFGYAGRRHRVEEYEVFCADPAQLSWRLCHERLRIDGWYPVPAGCDSDGSTLYIARCAINGREYIGKISSHLPRMHYVDDRKEQLIPGYEVLVYTDRPSTYPDNLERNLAEYRNQYVNYYSDDADDDDNDYGYTDDDYSAYDEFYIDDDNDYYVSGDYDYYDL</sequence>
<dbReference type="AlphaFoldDB" id="A0A4P9XWS2"/>
<organism evidence="2 3">
    <name type="scientific">Thamnocephalis sphaerospora</name>
    <dbReference type="NCBI Taxonomy" id="78915"/>
    <lineage>
        <taxon>Eukaryota</taxon>
        <taxon>Fungi</taxon>
        <taxon>Fungi incertae sedis</taxon>
        <taxon>Zoopagomycota</taxon>
        <taxon>Zoopagomycotina</taxon>
        <taxon>Zoopagomycetes</taxon>
        <taxon>Zoopagales</taxon>
        <taxon>Sigmoideomycetaceae</taxon>
        <taxon>Thamnocephalis</taxon>
    </lineage>
</organism>
<dbReference type="InterPro" id="IPR006616">
    <property type="entry name" value="DM9_repeat"/>
</dbReference>
<dbReference type="PANTHER" id="PTHR31649:SF1">
    <property type="entry name" value="FARNESOIC ACID O-METHYL TRANSFERASE DOMAIN-CONTAINING PROTEIN"/>
    <property type="match status" value="1"/>
</dbReference>
<reference evidence="3" key="1">
    <citation type="journal article" date="2018" name="Nat. Microbiol.">
        <title>Leveraging single-cell genomics to expand the fungal tree of life.</title>
        <authorList>
            <person name="Ahrendt S.R."/>
            <person name="Quandt C.A."/>
            <person name="Ciobanu D."/>
            <person name="Clum A."/>
            <person name="Salamov A."/>
            <person name="Andreopoulos B."/>
            <person name="Cheng J.F."/>
            <person name="Woyke T."/>
            <person name="Pelin A."/>
            <person name="Henrissat B."/>
            <person name="Reynolds N.K."/>
            <person name="Benny G.L."/>
            <person name="Smith M.E."/>
            <person name="James T.Y."/>
            <person name="Grigoriev I.V."/>
        </authorList>
    </citation>
    <scope>NUCLEOTIDE SEQUENCE [LARGE SCALE GENOMIC DNA]</scope>
    <source>
        <strain evidence="3">RSA 1356</strain>
    </source>
</reference>
<accession>A0A4P9XWS2</accession>
<feature type="region of interest" description="Disordered" evidence="1">
    <location>
        <begin position="104"/>
        <end position="128"/>
    </location>
</feature>
<name>A0A4P9XWS2_9FUNG</name>
<dbReference type="EMBL" id="KZ992437">
    <property type="protein sequence ID" value="RKP10776.1"/>
    <property type="molecule type" value="Genomic_DNA"/>
</dbReference>
<gene>
    <name evidence="2" type="ORF">THASP1DRAFT_21544</name>
</gene>
<keyword evidence="3" id="KW-1185">Reference proteome</keyword>